<organism evidence="3 4">
    <name type="scientific">Phytophthora nicotianae P1976</name>
    <dbReference type="NCBI Taxonomy" id="1317066"/>
    <lineage>
        <taxon>Eukaryota</taxon>
        <taxon>Sar</taxon>
        <taxon>Stramenopiles</taxon>
        <taxon>Oomycota</taxon>
        <taxon>Peronosporomycetes</taxon>
        <taxon>Peronosporales</taxon>
        <taxon>Peronosporaceae</taxon>
        <taxon>Phytophthora</taxon>
    </lineage>
</organism>
<gene>
    <name evidence="3" type="ORF">F444_06674</name>
</gene>
<feature type="region of interest" description="Disordered" evidence="2">
    <location>
        <begin position="45"/>
        <end position="75"/>
    </location>
</feature>
<comment type="similarity">
    <text evidence="1">Belongs to the DNA polymerase type-X family.</text>
</comment>
<reference evidence="3 4" key="1">
    <citation type="submission" date="2013-11" db="EMBL/GenBank/DDBJ databases">
        <title>The Genome Sequence of Phytophthora parasitica P1976.</title>
        <authorList>
            <consortium name="The Broad Institute Genomics Platform"/>
            <person name="Russ C."/>
            <person name="Tyler B."/>
            <person name="Panabieres F."/>
            <person name="Shan W."/>
            <person name="Tripathy S."/>
            <person name="Grunwald N."/>
            <person name="Machado M."/>
            <person name="Johnson C.S."/>
            <person name="Walker B."/>
            <person name="Young S."/>
            <person name="Zeng Q."/>
            <person name="Gargeya S."/>
            <person name="Fitzgerald M."/>
            <person name="Haas B."/>
            <person name="Abouelleil A."/>
            <person name="Allen A.W."/>
            <person name="Alvarado L."/>
            <person name="Arachchi H.M."/>
            <person name="Berlin A.M."/>
            <person name="Chapman S.B."/>
            <person name="Gainer-Dewar J."/>
            <person name="Goldberg J."/>
            <person name="Griggs A."/>
            <person name="Gujja S."/>
            <person name="Hansen M."/>
            <person name="Howarth C."/>
            <person name="Imamovic A."/>
            <person name="Ireland A."/>
            <person name="Larimer J."/>
            <person name="McCowan C."/>
            <person name="Murphy C."/>
            <person name="Pearson M."/>
            <person name="Poon T.W."/>
            <person name="Priest M."/>
            <person name="Roberts A."/>
            <person name="Saif S."/>
            <person name="Shea T."/>
            <person name="Sisk P."/>
            <person name="Sykes S."/>
            <person name="Wortman J."/>
            <person name="Nusbaum C."/>
            <person name="Birren B."/>
        </authorList>
    </citation>
    <scope>NUCLEOTIDE SEQUENCE [LARGE SCALE GENOMIC DNA]</scope>
    <source>
        <strain evidence="3 4">P1976</strain>
    </source>
</reference>
<accession>A0A081AHG6</accession>
<dbReference type="GO" id="GO:0005634">
    <property type="term" value="C:nucleus"/>
    <property type="evidence" value="ECO:0007669"/>
    <property type="project" value="UniProtKB-SubCell"/>
</dbReference>
<evidence type="ECO:0000313" key="3">
    <source>
        <dbReference type="EMBL" id="ETO78327.1"/>
    </source>
</evidence>
<dbReference type="AlphaFoldDB" id="A0A081AHG6"/>
<name>A0A081AHG6_PHYNI</name>
<comment type="caution">
    <text evidence="3">The sequence shown here is derived from an EMBL/GenBank/DDBJ whole genome shotgun (WGS) entry which is preliminary data.</text>
</comment>
<dbReference type="PANTHER" id="PTHR11276">
    <property type="entry name" value="DNA POLYMERASE TYPE-X FAMILY MEMBER"/>
    <property type="match status" value="1"/>
</dbReference>
<feature type="compositionally biased region" description="Polar residues" evidence="2">
    <location>
        <begin position="55"/>
        <end position="75"/>
    </location>
</feature>
<dbReference type="PANTHER" id="PTHR11276:SF28">
    <property type="entry name" value="DNA POLYMERASE LAMBDA"/>
    <property type="match status" value="1"/>
</dbReference>
<dbReference type="Gene3D" id="3.30.460.10">
    <property type="entry name" value="Beta Polymerase, domain 2"/>
    <property type="match status" value="1"/>
</dbReference>
<dbReference type="InterPro" id="IPR002008">
    <property type="entry name" value="DNA_pol_X_beta-like"/>
</dbReference>
<dbReference type="PRINTS" id="PR00870">
    <property type="entry name" value="DNAPOLXBETA"/>
</dbReference>
<dbReference type="GO" id="GO:0046872">
    <property type="term" value="F:metal ion binding"/>
    <property type="evidence" value="ECO:0007669"/>
    <property type="project" value="UniProtKB-UniRule"/>
</dbReference>
<dbReference type="OrthoDB" id="205514at2759"/>
<dbReference type="EC" id="2.7.7.7" evidence="1"/>
<keyword evidence="1" id="KW-0234">DNA repair</keyword>
<keyword evidence="1" id="KW-0239">DNA-directed DNA polymerase</keyword>
<dbReference type="InterPro" id="IPR022312">
    <property type="entry name" value="DNA_pol_X"/>
</dbReference>
<keyword evidence="1" id="KW-0548">Nucleotidyltransferase</keyword>
<dbReference type="Proteomes" id="UP000028582">
    <property type="component" value="Unassembled WGS sequence"/>
</dbReference>
<comment type="function">
    <text evidence="1">DNA polymerase that functions in several pathways of DNA repair. Involved in base excision repair (BER) responsible for repair of lesions that give rise to abasic (AP) sites in DNA. Also contributes to DNA double-strand break repair by non-homologous end joining and homologous recombination. Has both template-dependent and template-independent (terminal transferase) DNA polymerase activities. Has also a 5'-deoxyribose-5-phosphate lyase (dRP lyase) activity.</text>
</comment>
<evidence type="ECO:0000256" key="1">
    <source>
        <dbReference type="RuleBase" id="RU366014"/>
    </source>
</evidence>
<sequence length="596" mass="66360">MTSASFALSRRRALHPQRKRKFFADLAQLLNEDPPEIRPLQGTFFGPELPADATNLPSSSQELNSASQTPCIPSRSLTGDSFESVEFDAPRTRASGVSNFGASQQSSSHNESMADSMLFLPSVIRNNSQKRKDQHVHFEFDLETKSDSASNNSGAKRTPLPVTTLINSGLMLEKPPANVHLELADYYDVDRMCELSPCWLQSNGASCDMHQGPLRRPMLLFCIQALDEFIARSEWLGQQHWRVQACKLARRVFTAMWEGDVLGAMPSEPDILLSDYVSKKSTLAGVALGVWHIIARYWDKYKQNYLHQLELYFTDVPEGESTLSVSKWDQLRGLLNIYGMKQSQAFRLVEQQGGDQFHVCELTEKMIRSGTHGLPSIEHLRVGMEYLGFNGAASNVDSTTLVRRPMISQQDGKTAFKAILIHLTNWNEEVQVFPCGSFSRGAAFISVLDILVAVPTPAGKPDHSQAGADASAFEEVVAALATANVIQKGAMRQLSRTRGACIIPFKNSSILLDLKVYCPPRSWFALLYFTGPEDFVLTFYVNLLNRSLREIPDTTFECIYASVAEALGQEALLEIASEKDLFDIVGQDYVQPTDRV</sequence>
<protein>
    <recommendedName>
        <fullName evidence="1">DNA polymerase</fullName>
        <ecNumber evidence="1">2.7.7.7</ecNumber>
    </recommendedName>
</protein>
<keyword evidence="1" id="KW-0227">DNA damage</keyword>
<comment type="catalytic activity">
    <reaction evidence="1">
        <text>DNA(n) + a 2'-deoxyribonucleoside 5'-triphosphate = DNA(n+1) + diphosphate</text>
        <dbReference type="Rhea" id="RHEA:22508"/>
        <dbReference type="Rhea" id="RHEA-COMP:17339"/>
        <dbReference type="Rhea" id="RHEA-COMP:17340"/>
        <dbReference type="ChEBI" id="CHEBI:33019"/>
        <dbReference type="ChEBI" id="CHEBI:61560"/>
        <dbReference type="ChEBI" id="CHEBI:173112"/>
        <dbReference type="EC" id="2.7.7.7"/>
    </reaction>
</comment>
<dbReference type="InterPro" id="IPR043519">
    <property type="entry name" value="NT_sf"/>
</dbReference>
<keyword evidence="1" id="KW-0808">Transferase</keyword>
<comment type="subcellular location">
    <subcellularLocation>
        <location evidence="1">Nucleus</location>
    </subcellularLocation>
</comment>
<dbReference type="GO" id="GO:0003677">
    <property type="term" value="F:DNA binding"/>
    <property type="evidence" value="ECO:0007669"/>
    <property type="project" value="UniProtKB-UniRule"/>
</dbReference>
<dbReference type="EMBL" id="ANJA01001214">
    <property type="protein sequence ID" value="ETO78327.1"/>
    <property type="molecule type" value="Genomic_DNA"/>
</dbReference>
<evidence type="ECO:0000256" key="2">
    <source>
        <dbReference type="SAM" id="MobiDB-lite"/>
    </source>
</evidence>
<evidence type="ECO:0000313" key="4">
    <source>
        <dbReference type="Proteomes" id="UP000028582"/>
    </source>
</evidence>
<dbReference type="SUPFAM" id="SSF81301">
    <property type="entry name" value="Nucleotidyltransferase"/>
    <property type="match status" value="1"/>
</dbReference>
<proteinExistence type="inferred from homology"/>
<keyword evidence="1" id="KW-0539">Nucleus</keyword>
<dbReference type="GO" id="GO:0006303">
    <property type="term" value="P:double-strand break repair via nonhomologous end joining"/>
    <property type="evidence" value="ECO:0007669"/>
    <property type="project" value="TreeGrafter"/>
</dbReference>
<dbReference type="GO" id="GO:0003887">
    <property type="term" value="F:DNA-directed DNA polymerase activity"/>
    <property type="evidence" value="ECO:0007669"/>
    <property type="project" value="UniProtKB-UniRule"/>
</dbReference>